<dbReference type="AlphaFoldDB" id="A0A2G9YRP9"/>
<dbReference type="InterPro" id="IPR001482">
    <property type="entry name" value="T2SS/T4SS_dom"/>
</dbReference>
<dbReference type="Gene3D" id="3.30.450.90">
    <property type="match status" value="1"/>
</dbReference>
<proteinExistence type="inferred from homology"/>
<dbReference type="SMART" id="SM00382">
    <property type="entry name" value="AAA"/>
    <property type="match status" value="1"/>
</dbReference>
<organism evidence="6 7">
    <name type="scientific">Candidatus Nealsonbacteria bacterium CG23_combo_of_CG06-09_8_20_14_all_40_13</name>
    <dbReference type="NCBI Taxonomy" id="1974724"/>
    <lineage>
        <taxon>Bacteria</taxon>
        <taxon>Candidatus Nealsoniibacteriota</taxon>
    </lineage>
</organism>
<name>A0A2G9YRP9_9BACT</name>
<evidence type="ECO:0000256" key="3">
    <source>
        <dbReference type="ARBA" id="ARBA00022840"/>
    </source>
</evidence>
<dbReference type="InterPro" id="IPR003593">
    <property type="entry name" value="AAA+_ATPase"/>
</dbReference>
<dbReference type="InterPro" id="IPR027417">
    <property type="entry name" value="P-loop_NTPase"/>
</dbReference>
<sequence>MEQVIEQPTVAENILDILEKMGKIPRDDLVVLKDKYRQDPDGLEKALLGRQIANAAEIAKAYASYFNLPYVSLAGKKIPLDILQKVPEKAAREYLILPYHFENNILKIALAQPWRLAKGRKGVISDIRRKRNINIALAITTPEDLKEGLEGYKQKPPVEKPIEHPKVAAPKQEKKIVEQSPPKAKIPFVSLKKLDIPTFVLQKFPFEIADKYRMVVFSSLSNDRISVAAENPLEPRVAEILDFIRRANELKIELFQTSKDDIDFALQLYSASTIIQPKPEVRQAPAKIEAAAVKKPPVAQKPKEGQAKEEAKAQNKVPEVTSNELKIKETLSNAPVLTEEVAEEERNLDTFLGKPVTTVEQLEEIVRNGNVPQIVAAILYLGVKEETSDVHLEPSEQNFRVRFRIDGILQDILKMPLSLHPPIISRIKILAKLKIDEQRIPQDGRFDLKAAGHNVDLRIATLPTVRGEKVAIRLLDKTTGVKDLTDLGFMGKGYDILILNIQKPYGIILATGPTGSGKTTTLYAVLNRLNKPSVNIVTLEDPVEYEIAGLNQCQIKPKIGFSFADGLRSVVRQDPNVIMVGEIRDTETAAMATHAALTGHLVLSTLHTNDAASALPRLINMGVEPFLITSSINVIIAQRLVRKLCPSCRKEFELPRAVMIKVKNELEQMKLNEPLKFYKSVGCNLCSNGYHGRIGIYEVLPMTDKIEDLAVAKYPASKINQAAIGEGMITMLQDGILKALKGFTSIDEVFRVTMAD</sequence>
<keyword evidence="2" id="KW-0547">Nucleotide-binding</keyword>
<dbReference type="SUPFAM" id="SSF160246">
    <property type="entry name" value="EspE N-terminal domain-like"/>
    <property type="match status" value="2"/>
</dbReference>
<feature type="compositionally biased region" description="Basic and acidic residues" evidence="4">
    <location>
        <begin position="301"/>
        <end position="313"/>
    </location>
</feature>
<dbReference type="SUPFAM" id="SSF52540">
    <property type="entry name" value="P-loop containing nucleoside triphosphate hydrolases"/>
    <property type="match status" value="1"/>
</dbReference>
<comment type="similarity">
    <text evidence="1">Belongs to the GSP E family.</text>
</comment>
<dbReference type="InterPro" id="IPR037257">
    <property type="entry name" value="T2SS_E_N_sf"/>
</dbReference>
<dbReference type="Gene3D" id="3.40.50.300">
    <property type="entry name" value="P-loop containing nucleotide triphosphate hydrolases"/>
    <property type="match status" value="1"/>
</dbReference>
<evidence type="ECO:0000256" key="1">
    <source>
        <dbReference type="ARBA" id="ARBA00006611"/>
    </source>
</evidence>
<keyword evidence="3" id="KW-0067">ATP-binding</keyword>
<evidence type="ECO:0000313" key="6">
    <source>
        <dbReference type="EMBL" id="PIP21918.1"/>
    </source>
</evidence>
<accession>A0A2G9YRP9</accession>
<feature type="domain" description="AAA+ ATPase" evidence="5">
    <location>
        <begin position="504"/>
        <end position="625"/>
    </location>
</feature>
<evidence type="ECO:0000256" key="2">
    <source>
        <dbReference type="ARBA" id="ARBA00022741"/>
    </source>
</evidence>
<dbReference type="PANTHER" id="PTHR30258">
    <property type="entry name" value="TYPE II SECRETION SYSTEM PROTEIN GSPE-RELATED"/>
    <property type="match status" value="1"/>
</dbReference>
<dbReference type="Pfam" id="PF05157">
    <property type="entry name" value="MshEN"/>
    <property type="match status" value="2"/>
</dbReference>
<feature type="region of interest" description="Disordered" evidence="4">
    <location>
        <begin position="295"/>
        <end position="318"/>
    </location>
</feature>
<dbReference type="EMBL" id="PCRM01000006">
    <property type="protein sequence ID" value="PIP21918.1"/>
    <property type="molecule type" value="Genomic_DNA"/>
</dbReference>
<dbReference type="InterPro" id="IPR007831">
    <property type="entry name" value="T2SS_GspE_N"/>
</dbReference>
<dbReference type="Gene3D" id="3.30.300.160">
    <property type="entry name" value="Type II secretion system, protein E, N-terminal domain"/>
    <property type="match status" value="1"/>
</dbReference>
<evidence type="ECO:0000256" key="4">
    <source>
        <dbReference type="SAM" id="MobiDB-lite"/>
    </source>
</evidence>
<evidence type="ECO:0000259" key="5">
    <source>
        <dbReference type="SMART" id="SM00382"/>
    </source>
</evidence>
<dbReference type="GO" id="GO:0005524">
    <property type="term" value="F:ATP binding"/>
    <property type="evidence" value="ECO:0007669"/>
    <property type="project" value="UniProtKB-KW"/>
</dbReference>
<gene>
    <name evidence="6" type="ORF">COX39_00290</name>
</gene>
<dbReference type="Proteomes" id="UP000231567">
    <property type="component" value="Unassembled WGS sequence"/>
</dbReference>
<evidence type="ECO:0000313" key="7">
    <source>
        <dbReference type="Proteomes" id="UP000231567"/>
    </source>
</evidence>
<dbReference type="GO" id="GO:0005886">
    <property type="term" value="C:plasma membrane"/>
    <property type="evidence" value="ECO:0007669"/>
    <property type="project" value="TreeGrafter"/>
</dbReference>
<dbReference type="CDD" id="cd01129">
    <property type="entry name" value="PulE-GspE-like"/>
    <property type="match status" value="1"/>
</dbReference>
<dbReference type="GO" id="GO:0016887">
    <property type="term" value="F:ATP hydrolysis activity"/>
    <property type="evidence" value="ECO:0007669"/>
    <property type="project" value="TreeGrafter"/>
</dbReference>
<protein>
    <recommendedName>
        <fullName evidence="5">AAA+ ATPase domain-containing protein</fullName>
    </recommendedName>
</protein>
<dbReference type="PANTHER" id="PTHR30258:SF1">
    <property type="entry name" value="PROTEIN TRANSPORT PROTEIN HOFB HOMOLOG"/>
    <property type="match status" value="1"/>
</dbReference>
<reference evidence="6 7" key="1">
    <citation type="submission" date="2017-09" db="EMBL/GenBank/DDBJ databases">
        <title>Depth-based differentiation of microbial function through sediment-hosted aquifers and enrichment of novel symbionts in the deep terrestrial subsurface.</title>
        <authorList>
            <person name="Probst A.J."/>
            <person name="Ladd B."/>
            <person name="Jarett J.K."/>
            <person name="Geller-Mcgrath D.E."/>
            <person name="Sieber C.M."/>
            <person name="Emerson J.B."/>
            <person name="Anantharaman K."/>
            <person name="Thomas B.C."/>
            <person name="Malmstrom R."/>
            <person name="Stieglmeier M."/>
            <person name="Klingl A."/>
            <person name="Woyke T."/>
            <person name="Ryan C.M."/>
            <person name="Banfield J.F."/>
        </authorList>
    </citation>
    <scope>NUCLEOTIDE SEQUENCE [LARGE SCALE GENOMIC DNA]</scope>
    <source>
        <strain evidence="6">CG23_combo_of_CG06-09_8_20_14_all_40_13</strain>
    </source>
</reference>
<dbReference type="Pfam" id="PF00437">
    <property type="entry name" value="T2SSE"/>
    <property type="match status" value="1"/>
</dbReference>
<dbReference type="FunFam" id="3.40.50.300:FF:000398">
    <property type="entry name" value="Type IV pilus assembly ATPase PilB"/>
    <property type="match status" value="1"/>
</dbReference>
<comment type="caution">
    <text evidence="6">The sequence shown here is derived from an EMBL/GenBank/DDBJ whole genome shotgun (WGS) entry which is preliminary data.</text>
</comment>